<dbReference type="Pfam" id="PF04299">
    <property type="entry name" value="FMN_bind_2"/>
    <property type="match status" value="1"/>
</dbReference>
<organism evidence="1 2">
    <name type="scientific">Acinetobacter populi</name>
    <dbReference type="NCBI Taxonomy" id="1582270"/>
    <lineage>
        <taxon>Bacteria</taxon>
        <taxon>Pseudomonadati</taxon>
        <taxon>Pseudomonadota</taxon>
        <taxon>Gammaproteobacteria</taxon>
        <taxon>Moraxellales</taxon>
        <taxon>Moraxellaceae</taxon>
        <taxon>Acinetobacter</taxon>
    </lineage>
</organism>
<proteinExistence type="predicted"/>
<gene>
    <name evidence="1" type="ORF">CAP51_02920</name>
</gene>
<keyword evidence="2" id="KW-1185">Reference proteome</keyword>
<dbReference type="OrthoDB" id="9794948at2"/>
<dbReference type="SUPFAM" id="SSF50475">
    <property type="entry name" value="FMN-binding split barrel"/>
    <property type="match status" value="1"/>
</dbReference>
<reference evidence="1 2" key="1">
    <citation type="submission" date="2017-05" db="EMBL/GenBank/DDBJ databases">
        <title>Acinetobacter populi ANC 5415 (= PBJ7), whole genome shotgun sequencing project.</title>
        <authorList>
            <person name="Nemec A."/>
            <person name="Radolfova-Krizova L."/>
        </authorList>
    </citation>
    <scope>NUCLEOTIDE SEQUENCE [LARGE SCALE GENOMIC DNA]</scope>
    <source>
        <strain evidence="1 2">PBJ7</strain>
    </source>
</reference>
<comment type="caution">
    <text evidence="1">The sequence shown here is derived from an EMBL/GenBank/DDBJ whole genome shotgun (WGS) entry which is preliminary data.</text>
</comment>
<dbReference type="InterPro" id="IPR012349">
    <property type="entry name" value="Split_barrel_FMN-bd"/>
</dbReference>
<sequence>MYIPKEFKEIRTEEINRIIQTFPLACIVANTEQGLIAVHIPLIAKDNGILLGHMALENDMVDLLADGQDVLCIFKGDDAYISANYYPSKFEDHKKVPTWNYQVVHVYGNIIFHHDNKSKLAALGQLTKVQELKTNGDAAWKMSDAPKDYLYEMMEHLIAFEIKITRVLAKSKLSQNRDKKDFVNVIKELNAHGHTALAESMSQWDKENLDESIK</sequence>
<dbReference type="RefSeq" id="WP_087619248.1">
    <property type="nucleotide sequence ID" value="NZ_NEXX01000001.1"/>
</dbReference>
<accession>A0A1Z9Z290</accession>
<evidence type="ECO:0000313" key="2">
    <source>
        <dbReference type="Proteomes" id="UP000196536"/>
    </source>
</evidence>
<dbReference type="Gene3D" id="2.30.110.10">
    <property type="entry name" value="Electron Transport, Fmn-binding Protein, Chain A"/>
    <property type="match status" value="1"/>
</dbReference>
<dbReference type="AlphaFoldDB" id="A0A1Z9Z290"/>
<dbReference type="PANTHER" id="PTHR35802:SF1">
    <property type="entry name" value="PROTEASE SYNTHASE AND SPORULATION PROTEIN PAI 2"/>
    <property type="match status" value="1"/>
</dbReference>
<dbReference type="EMBL" id="NEXX01000001">
    <property type="protein sequence ID" value="OUY08580.1"/>
    <property type="molecule type" value="Genomic_DNA"/>
</dbReference>
<dbReference type="PANTHER" id="PTHR35802">
    <property type="entry name" value="PROTEASE SYNTHASE AND SPORULATION PROTEIN PAI 2"/>
    <property type="match status" value="1"/>
</dbReference>
<dbReference type="InterPro" id="IPR007396">
    <property type="entry name" value="TR_PAI2-type"/>
</dbReference>
<dbReference type="Proteomes" id="UP000196536">
    <property type="component" value="Unassembled WGS sequence"/>
</dbReference>
<dbReference type="PIRSF" id="PIRSF010372">
    <property type="entry name" value="PaiB"/>
    <property type="match status" value="1"/>
</dbReference>
<protein>
    <submittedName>
        <fullName evidence="1">Transcriptional regulator</fullName>
    </submittedName>
</protein>
<name>A0A1Z9Z290_9GAMM</name>
<evidence type="ECO:0000313" key="1">
    <source>
        <dbReference type="EMBL" id="OUY08580.1"/>
    </source>
</evidence>